<sequence length="307" mass="35897">MPTRSGLEYTRSSFPILMDPKLEAMLTTIMARTDCLDDMKIKLDEVSDRVARLEVERRTHTSEIEVDQPRREPRLVPIAPIPTLIARPIETIGGQSSFFIKEVLNEFSTETFILPEALKLDSLPISIYIADPSLAEEYEKYENEMHEEDSYRIEVESQVEKIVIELNYKEERIIDAIEATKSSYCGDDTIDHIEMIIRHGRSEVNRFDLVEYTHAYPRFCENSTPIDKYRQMTHETEWWATRASNWCAVQFARYFWRTLWHLLGTASLVTVTYFPYAYNQNLIYIHFIFSFNIVGLSLVSICICISF</sequence>
<keyword evidence="2" id="KW-1133">Transmembrane helix</keyword>
<dbReference type="Proteomes" id="UP000236161">
    <property type="component" value="Unassembled WGS sequence"/>
</dbReference>
<gene>
    <name evidence="3" type="ORF">AXF42_Ash011443</name>
</gene>
<name>A0A2I0BAP7_9ASPA</name>
<reference evidence="3 4" key="1">
    <citation type="journal article" date="2017" name="Nature">
        <title>The Apostasia genome and the evolution of orchids.</title>
        <authorList>
            <person name="Zhang G.Q."/>
            <person name="Liu K.W."/>
            <person name="Li Z."/>
            <person name="Lohaus R."/>
            <person name="Hsiao Y.Y."/>
            <person name="Niu S.C."/>
            <person name="Wang J.Y."/>
            <person name="Lin Y.C."/>
            <person name="Xu Q."/>
            <person name="Chen L.J."/>
            <person name="Yoshida K."/>
            <person name="Fujiwara S."/>
            <person name="Wang Z.W."/>
            <person name="Zhang Y.Q."/>
            <person name="Mitsuda N."/>
            <person name="Wang M."/>
            <person name="Liu G.H."/>
            <person name="Pecoraro L."/>
            <person name="Huang H.X."/>
            <person name="Xiao X.J."/>
            <person name="Lin M."/>
            <person name="Wu X.Y."/>
            <person name="Wu W.L."/>
            <person name="Chen Y.Y."/>
            <person name="Chang S.B."/>
            <person name="Sakamoto S."/>
            <person name="Ohme-Takagi M."/>
            <person name="Yagi M."/>
            <person name="Zeng S.J."/>
            <person name="Shen C.Y."/>
            <person name="Yeh C.M."/>
            <person name="Luo Y.B."/>
            <person name="Tsai W.C."/>
            <person name="Van de Peer Y."/>
            <person name="Liu Z.J."/>
        </authorList>
    </citation>
    <scope>NUCLEOTIDE SEQUENCE [LARGE SCALE GENOMIC DNA]</scope>
    <source>
        <strain evidence="4">cv. Shenzhen</strain>
        <tissue evidence="3">Stem</tissue>
    </source>
</reference>
<evidence type="ECO:0000313" key="4">
    <source>
        <dbReference type="Proteomes" id="UP000236161"/>
    </source>
</evidence>
<dbReference type="EMBL" id="KZ451899">
    <property type="protein sequence ID" value="PKA64841.1"/>
    <property type="molecule type" value="Genomic_DNA"/>
</dbReference>
<evidence type="ECO:0000256" key="1">
    <source>
        <dbReference type="SAM" id="Coils"/>
    </source>
</evidence>
<keyword evidence="1" id="KW-0175">Coiled coil</keyword>
<protein>
    <submittedName>
        <fullName evidence="3">Uncharacterized protein</fullName>
    </submittedName>
</protein>
<accession>A0A2I0BAP7</accession>
<proteinExistence type="predicted"/>
<feature type="coiled-coil region" evidence="1">
    <location>
        <begin position="36"/>
        <end position="63"/>
    </location>
</feature>
<evidence type="ECO:0000313" key="3">
    <source>
        <dbReference type="EMBL" id="PKA64841.1"/>
    </source>
</evidence>
<feature type="transmembrane region" description="Helical" evidence="2">
    <location>
        <begin position="259"/>
        <end position="278"/>
    </location>
</feature>
<keyword evidence="2" id="KW-0472">Membrane</keyword>
<keyword evidence="4" id="KW-1185">Reference proteome</keyword>
<dbReference type="AlphaFoldDB" id="A0A2I0BAP7"/>
<feature type="transmembrane region" description="Helical" evidence="2">
    <location>
        <begin position="284"/>
        <end position="305"/>
    </location>
</feature>
<organism evidence="3 4">
    <name type="scientific">Apostasia shenzhenica</name>
    <dbReference type="NCBI Taxonomy" id="1088818"/>
    <lineage>
        <taxon>Eukaryota</taxon>
        <taxon>Viridiplantae</taxon>
        <taxon>Streptophyta</taxon>
        <taxon>Embryophyta</taxon>
        <taxon>Tracheophyta</taxon>
        <taxon>Spermatophyta</taxon>
        <taxon>Magnoliopsida</taxon>
        <taxon>Liliopsida</taxon>
        <taxon>Asparagales</taxon>
        <taxon>Orchidaceae</taxon>
        <taxon>Apostasioideae</taxon>
        <taxon>Apostasia</taxon>
    </lineage>
</organism>
<keyword evidence="2" id="KW-0812">Transmembrane</keyword>
<evidence type="ECO:0000256" key="2">
    <source>
        <dbReference type="SAM" id="Phobius"/>
    </source>
</evidence>